<feature type="compositionally biased region" description="Polar residues" evidence="3">
    <location>
        <begin position="187"/>
        <end position="198"/>
    </location>
</feature>
<dbReference type="Pfam" id="PF00501">
    <property type="entry name" value="AMP-binding"/>
    <property type="match status" value="1"/>
</dbReference>
<dbReference type="InterPro" id="IPR020845">
    <property type="entry name" value="AMP-binding_CS"/>
</dbReference>
<protein>
    <submittedName>
        <fullName evidence="6">Crotonobetaine/carnitine-CoA ligase</fullName>
    </submittedName>
</protein>
<keyword evidence="7" id="KW-1185">Reference proteome</keyword>
<feature type="domain" description="AMP-binding enzyme C-terminal" evidence="5">
    <location>
        <begin position="438"/>
        <end position="508"/>
    </location>
</feature>
<evidence type="ECO:0000259" key="4">
    <source>
        <dbReference type="Pfam" id="PF00501"/>
    </source>
</evidence>
<evidence type="ECO:0000313" key="7">
    <source>
        <dbReference type="Proteomes" id="UP000248330"/>
    </source>
</evidence>
<dbReference type="Proteomes" id="UP000248330">
    <property type="component" value="Unassembled WGS sequence"/>
</dbReference>
<dbReference type="EMBL" id="QICN01000001">
    <property type="protein sequence ID" value="PXV71315.1"/>
    <property type="molecule type" value="Genomic_DNA"/>
</dbReference>
<dbReference type="InterPro" id="IPR042099">
    <property type="entry name" value="ANL_N_sf"/>
</dbReference>
<dbReference type="AlphaFoldDB" id="A0A318EJQ1"/>
<reference evidence="6 7" key="1">
    <citation type="submission" date="2018-04" db="EMBL/GenBank/DDBJ databases">
        <title>Genomic Encyclopedia of Type Strains, Phase IV (KMG-IV): sequencing the most valuable type-strain genomes for metagenomic binning, comparative biology and taxonomic classification.</title>
        <authorList>
            <person name="Goeker M."/>
        </authorList>
    </citation>
    <scope>NUCLEOTIDE SEQUENCE [LARGE SCALE GENOMIC DNA]</scope>
    <source>
        <strain evidence="6 7">DSM 104150</strain>
    </source>
</reference>
<comment type="similarity">
    <text evidence="1">Belongs to the ATP-dependent AMP-binding enzyme family.</text>
</comment>
<dbReference type="PROSITE" id="PS00455">
    <property type="entry name" value="AMP_BINDING"/>
    <property type="match status" value="1"/>
</dbReference>
<dbReference type="GO" id="GO:0006631">
    <property type="term" value="P:fatty acid metabolic process"/>
    <property type="evidence" value="ECO:0007669"/>
    <property type="project" value="TreeGrafter"/>
</dbReference>
<dbReference type="SUPFAM" id="SSF56801">
    <property type="entry name" value="Acetyl-CoA synthetase-like"/>
    <property type="match status" value="1"/>
</dbReference>
<name>A0A318EJQ1_9GAMM</name>
<gene>
    <name evidence="6" type="ORF">C8D93_101360</name>
</gene>
<dbReference type="InterPro" id="IPR000873">
    <property type="entry name" value="AMP-dep_synth/lig_dom"/>
</dbReference>
<keyword evidence="2 6" id="KW-0436">Ligase</keyword>
<dbReference type="Gene3D" id="3.40.50.12780">
    <property type="entry name" value="N-terminal domain of ligase-like"/>
    <property type="match status" value="1"/>
</dbReference>
<dbReference type="Gene3D" id="3.30.300.30">
    <property type="match status" value="1"/>
</dbReference>
<comment type="caution">
    <text evidence="6">The sequence shown here is derived from an EMBL/GenBank/DDBJ whole genome shotgun (WGS) entry which is preliminary data.</text>
</comment>
<evidence type="ECO:0000256" key="2">
    <source>
        <dbReference type="ARBA" id="ARBA00022598"/>
    </source>
</evidence>
<evidence type="ECO:0000256" key="3">
    <source>
        <dbReference type="SAM" id="MobiDB-lite"/>
    </source>
</evidence>
<dbReference type="GO" id="GO:0031956">
    <property type="term" value="F:medium-chain fatty acid-CoA ligase activity"/>
    <property type="evidence" value="ECO:0007669"/>
    <property type="project" value="TreeGrafter"/>
</dbReference>
<dbReference type="RefSeq" id="WP_110263439.1">
    <property type="nucleotide sequence ID" value="NZ_CAKZQT010000007.1"/>
</dbReference>
<dbReference type="PANTHER" id="PTHR43201">
    <property type="entry name" value="ACYL-COA SYNTHETASE"/>
    <property type="match status" value="1"/>
</dbReference>
<dbReference type="OrthoDB" id="9803968at2"/>
<evidence type="ECO:0000313" key="6">
    <source>
        <dbReference type="EMBL" id="PXV71315.1"/>
    </source>
</evidence>
<evidence type="ECO:0000259" key="5">
    <source>
        <dbReference type="Pfam" id="PF13193"/>
    </source>
</evidence>
<feature type="region of interest" description="Disordered" evidence="3">
    <location>
        <begin position="170"/>
        <end position="199"/>
    </location>
</feature>
<dbReference type="PANTHER" id="PTHR43201:SF5">
    <property type="entry name" value="MEDIUM-CHAIN ACYL-COA LIGASE ACSF2, MITOCHONDRIAL"/>
    <property type="match status" value="1"/>
</dbReference>
<dbReference type="Pfam" id="PF13193">
    <property type="entry name" value="AMP-binding_C"/>
    <property type="match status" value="1"/>
</dbReference>
<feature type="domain" description="AMP-dependent synthetase/ligase" evidence="4">
    <location>
        <begin position="25"/>
        <end position="383"/>
    </location>
</feature>
<accession>A0A318EJQ1</accession>
<organism evidence="6 7">
    <name type="scientific">Sinimarinibacterium flocculans</name>
    <dbReference type="NCBI Taxonomy" id="985250"/>
    <lineage>
        <taxon>Bacteria</taxon>
        <taxon>Pseudomonadati</taxon>
        <taxon>Pseudomonadota</taxon>
        <taxon>Gammaproteobacteria</taxon>
        <taxon>Nevskiales</taxon>
        <taxon>Nevskiaceae</taxon>
        <taxon>Sinimarinibacterium</taxon>
    </lineage>
</organism>
<proteinExistence type="inferred from homology"/>
<dbReference type="InterPro" id="IPR045851">
    <property type="entry name" value="AMP-bd_C_sf"/>
</dbReference>
<sequence length="528" mass="57390">MPAPTALRAPAVHAFTGRNLPWLVDAQAASRGERPYLIWEPFDATGRTWTYAQFAEETRAYAAGLAAMGVAPGTFVLVHMDNCPEFLFLWHACARLGAIAVTTNTHSTADELAYFARHSGATVAVTQPKFASLLTGLPHAFRWIAVGATDSGQAPDSPPAADLVPLARLRGNPQDAPARPPDPLAPNSVQFTSGTTSRPKGVVWTQGNALWAARTLASILELTAEDRGIVHFPLFHTNALAYSMLSTLWAGASAVLTPRFSASRFWEISVRQRCTWASMSPFPIRALLTQPDPPAHDYRVWTFAGDLAMVRERWGIRTTGWYGMTETVSACISTEQGFAGPEGAMGRPRPEYEISVRRDDGSEAGPDEPGRLYVRGVPGLSLFHEYLHDPEATAAAFDDDGWFETGDEVVARPQGELFFVGRTKDMLKVGGENVAAIEIETVIATVPGVVECAVVGKPDDMRDELPVAFVVADRPGAELEAAIRACCEDKLSAFKRPHEIRFIERLPTGLLGKILKKDLRAMLTDPQA</sequence>
<dbReference type="InterPro" id="IPR025110">
    <property type="entry name" value="AMP-bd_C"/>
</dbReference>
<evidence type="ECO:0000256" key="1">
    <source>
        <dbReference type="ARBA" id="ARBA00006432"/>
    </source>
</evidence>